<accession>A0A2C9V550</accession>
<gene>
    <name evidence="2" type="ORF">MANES_10G066900</name>
</gene>
<evidence type="ECO:0000313" key="2">
    <source>
        <dbReference type="EMBL" id="OAY39092.1"/>
    </source>
</evidence>
<feature type="transmembrane region" description="Helical" evidence="1">
    <location>
        <begin position="20"/>
        <end position="44"/>
    </location>
</feature>
<reference evidence="2" key="1">
    <citation type="submission" date="2016-02" db="EMBL/GenBank/DDBJ databases">
        <title>WGS assembly of Manihot esculenta.</title>
        <authorList>
            <person name="Bredeson J.V."/>
            <person name="Prochnik S.E."/>
            <person name="Lyons J.B."/>
            <person name="Schmutz J."/>
            <person name="Grimwood J."/>
            <person name="Vrebalov J."/>
            <person name="Bart R.S."/>
            <person name="Amuge T."/>
            <person name="Ferguson M.E."/>
            <person name="Green R."/>
            <person name="Putnam N."/>
            <person name="Stites J."/>
            <person name="Rounsley S."/>
            <person name="Rokhsar D.S."/>
        </authorList>
    </citation>
    <scope>NUCLEOTIDE SEQUENCE [LARGE SCALE GENOMIC DNA]</scope>
    <source>
        <tissue evidence="2">Leaf</tissue>
    </source>
</reference>
<keyword evidence="1" id="KW-1133">Transmembrane helix</keyword>
<dbReference type="AlphaFoldDB" id="A0A2C9V550"/>
<proteinExistence type="predicted"/>
<sequence length="114" mass="13159">MGNIMNKRLTKKERKNIRPFILQAYSSSTSLIPLLAPIIFFFLIGPSSLLISSFIHLVSPVKSLSILVTLCSHHLLLKESRFCISIVYRLSFFLTWRQWRFKGGFFFVSFVACP</sequence>
<organism evidence="2">
    <name type="scientific">Manihot esculenta</name>
    <name type="common">Cassava</name>
    <name type="synonym">Jatropha manihot</name>
    <dbReference type="NCBI Taxonomy" id="3983"/>
    <lineage>
        <taxon>Eukaryota</taxon>
        <taxon>Viridiplantae</taxon>
        <taxon>Streptophyta</taxon>
        <taxon>Embryophyta</taxon>
        <taxon>Tracheophyta</taxon>
        <taxon>Spermatophyta</taxon>
        <taxon>Magnoliopsida</taxon>
        <taxon>eudicotyledons</taxon>
        <taxon>Gunneridae</taxon>
        <taxon>Pentapetalae</taxon>
        <taxon>rosids</taxon>
        <taxon>fabids</taxon>
        <taxon>Malpighiales</taxon>
        <taxon>Euphorbiaceae</taxon>
        <taxon>Crotonoideae</taxon>
        <taxon>Manihoteae</taxon>
        <taxon>Manihot</taxon>
    </lineage>
</organism>
<name>A0A2C9V550_MANES</name>
<protein>
    <submittedName>
        <fullName evidence="2">Uncharacterized protein</fullName>
    </submittedName>
</protein>
<dbReference type="EMBL" id="CM004396">
    <property type="protein sequence ID" value="OAY39092.1"/>
    <property type="molecule type" value="Genomic_DNA"/>
</dbReference>
<evidence type="ECO:0000256" key="1">
    <source>
        <dbReference type="SAM" id="Phobius"/>
    </source>
</evidence>
<keyword evidence="1" id="KW-0812">Transmembrane</keyword>
<keyword evidence="1" id="KW-0472">Membrane</keyword>